<dbReference type="PANTHER" id="PTHR43394">
    <property type="entry name" value="ATP-DEPENDENT PERMEASE MDL1, MITOCHONDRIAL"/>
    <property type="match status" value="1"/>
</dbReference>
<dbReference type="InterPro" id="IPR003439">
    <property type="entry name" value="ABC_transporter-like_ATP-bd"/>
</dbReference>
<feature type="domain" description="ABC transmembrane type-1" evidence="11">
    <location>
        <begin position="36"/>
        <end position="337"/>
    </location>
</feature>
<keyword evidence="8 9" id="KW-0472">Membrane</keyword>
<dbReference type="KEGG" id="mans:FRW55_02245"/>
<dbReference type="GO" id="GO:0005524">
    <property type="term" value="F:ATP binding"/>
    <property type="evidence" value="ECO:0007669"/>
    <property type="project" value="UniProtKB-KW"/>
</dbReference>
<organism evidence="12 13">
    <name type="scientific">Mycoplasma anserisalpingitidis</name>
    <dbReference type="NCBI Taxonomy" id="519450"/>
    <lineage>
        <taxon>Bacteria</taxon>
        <taxon>Bacillati</taxon>
        <taxon>Mycoplasmatota</taxon>
        <taxon>Mollicutes</taxon>
        <taxon>Mycoplasmataceae</taxon>
        <taxon>Mycoplasma</taxon>
    </lineage>
</organism>
<sequence length="648" mass="72705">MHHSSSRTAKRAPIQKGMFKALLKYIFKANKVLYPLAVLLNLFSSFTLILAQMFIGVVVVGWFLDPWLKALSTDPNAAFNWAEFNKYVIIYISILVLTLAAMLASQRIMANITHNTLKKLRDELYTSVQKKPVRFFDTTQDGEIMGYFINDIELIKTMIQSIPDIVQAIFTVIVSLVFMFIQSWSLTIVAIFLVGLIMLVMQIIVKFSSKYFVRTQTSLGNTNAYINEMIDGLRVVKVFNYEHKSLEKFDKLNQELYENDRISKNLSNILMPIAINMGNINYAILGLLGSLMIVNSTALNTYGLALSIGTLISFLQLARSFTQPISSISQNVGSILMALSGFQRVKNVLDLPDEIDEGQIVSVYGILDENNNIIEVTETERNNNPESKKYWKINNNGVISYIPCSTKGVILENVNFSYNKNKPILKNINLTVKPGQKIAIVGPTGAGKTTITNLLNRFYDIDSGNIYIDGINIRDINKKDLREKIGVVLQDTYLFSDTVRNNISYGRENATIEEIIEAAKVANADSFINLMSKGYDTYLESAGANLSQGQRQLLSIARVACCNPDILILDEATSNIDTKTEKEIQKALSNLMKDKTSFIIAHRLSTVRNADVILVLKDGEINEIGTHDELIKNRGLYYALYTGNLELS</sequence>
<feature type="transmembrane region" description="Helical" evidence="9">
    <location>
        <begin position="187"/>
        <end position="205"/>
    </location>
</feature>
<feature type="domain" description="ABC transporter" evidence="10">
    <location>
        <begin position="409"/>
        <end position="643"/>
    </location>
</feature>
<accession>A0A5B8JCF7</accession>
<feature type="transmembrane region" description="Helical" evidence="9">
    <location>
        <begin position="165"/>
        <end position="181"/>
    </location>
</feature>
<dbReference type="SUPFAM" id="SSF90123">
    <property type="entry name" value="ABC transporter transmembrane region"/>
    <property type="match status" value="1"/>
</dbReference>
<dbReference type="SUPFAM" id="SSF52540">
    <property type="entry name" value="P-loop containing nucleoside triphosphate hydrolases"/>
    <property type="match status" value="1"/>
</dbReference>
<evidence type="ECO:0000256" key="8">
    <source>
        <dbReference type="ARBA" id="ARBA00023136"/>
    </source>
</evidence>
<dbReference type="PROSITE" id="PS50929">
    <property type="entry name" value="ABC_TM1F"/>
    <property type="match status" value="1"/>
</dbReference>
<dbReference type="Pfam" id="PF00005">
    <property type="entry name" value="ABC_tran"/>
    <property type="match status" value="1"/>
</dbReference>
<dbReference type="GO" id="GO:0016887">
    <property type="term" value="F:ATP hydrolysis activity"/>
    <property type="evidence" value="ECO:0007669"/>
    <property type="project" value="InterPro"/>
</dbReference>
<dbReference type="CDD" id="cd18547">
    <property type="entry name" value="ABC_6TM_Tm288_like"/>
    <property type="match status" value="1"/>
</dbReference>
<evidence type="ECO:0000256" key="5">
    <source>
        <dbReference type="ARBA" id="ARBA00022741"/>
    </source>
</evidence>
<comment type="subcellular location">
    <subcellularLocation>
        <location evidence="1">Cell membrane</location>
        <topology evidence="1">Multi-pass membrane protein</topology>
    </subcellularLocation>
</comment>
<evidence type="ECO:0000256" key="9">
    <source>
        <dbReference type="SAM" id="Phobius"/>
    </source>
</evidence>
<comment type="similarity">
    <text evidence="2">Belongs to the ABC transporter superfamily.</text>
</comment>
<evidence type="ECO:0000256" key="6">
    <source>
        <dbReference type="ARBA" id="ARBA00022840"/>
    </source>
</evidence>
<gene>
    <name evidence="12" type="ORF">FRW55_02245</name>
</gene>
<proteinExistence type="inferred from homology"/>
<feature type="transmembrane region" description="Helical" evidence="9">
    <location>
        <begin position="32"/>
        <end position="64"/>
    </location>
</feature>
<dbReference type="RefSeq" id="WP_146368556.1">
    <property type="nucleotide sequence ID" value="NZ_CP042295.1"/>
</dbReference>
<dbReference type="CDD" id="cd03254">
    <property type="entry name" value="ABCC_Glucan_exporter_like"/>
    <property type="match status" value="1"/>
</dbReference>
<feature type="transmembrane region" description="Helical" evidence="9">
    <location>
        <begin position="84"/>
        <end position="104"/>
    </location>
</feature>
<keyword evidence="5" id="KW-0547">Nucleotide-binding</keyword>
<dbReference type="PROSITE" id="PS50893">
    <property type="entry name" value="ABC_TRANSPORTER_2"/>
    <property type="match status" value="1"/>
</dbReference>
<dbReference type="InterPro" id="IPR017871">
    <property type="entry name" value="ABC_transporter-like_CS"/>
</dbReference>
<dbReference type="InterPro" id="IPR027417">
    <property type="entry name" value="P-loop_NTPase"/>
</dbReference>
<dbReference type="Gene3D" id="1.20.1560.10">
    <property type="entry name" value="ABC transporter type 1, transmembrane domain"/>
    <property type="match status" value="1"/>
</dbReference>
<keyword evidence="4 9" id="KW-0812">Transmembrane</keyword>
<evidence type="ECO:0000256" key="1">
    <source>
        <dbReference type="ARBA" id="ARBA00004651"/>
    </source>
</evidence>
<dbReference type="Pfam" id="PF00664">
    <property type="entry name" value="ABC_membrane"/>
    <property type="match status" value="1"/>
</dbReference>
<keyword evidence="3" id="KW-0813">Transport</keyword>
<keyword evidence="13" id="KW-1185">Reference proteome</keyword>
<dbReference type="PROSITE" id="PS00211">
    <property type="entry name" value="ABC_TRANSPORTER_1"/>
    <property type="match status" value="1"/>
</dbReference>
<dbReference type="Gene3D" id="3.40.50.300">
    <property type="entry name" value="P-loop containing nucleotide triphosphate hydrolases"/>
    <property type="match status" value="1"/>
</dbReference>
<dbReference type="SMART" id="SM00382">
    <property type="entry name" value="AAA"/>
    <property type="match status" value="1"/>
</dbReference>
<reference evidence="12 13" key="1">
    <citation type="journal article" date="2019" name="Microbiol. Resour. Announc.">
        <title>Complete Genome Sequences of Three Mycoplasma anserisalpingitis (Mycoplasma sp. 1220) Strains.</title>
        <authorList>
            <person name="Grozner D."/>
            <person name="Forro B."/>
            <person name="Kovacs A.B."/>
            <person name="Marton S."/>
            <person name="Banyai K."/>
            <person name="Kreizinger Z."/>
            <person name="Sulyok K.M."/>
            <person name="Gyuranecz M."/>
        </authorList>
    </citation>
    <scope>NUCLEOTIDE SEQUENCE [LARGE SCALE GENOMIC DNA]</scope>
    <source>
        <strain evidence="12 13">ATCC:BAA-2147</strain>
    </source>
</reference>
<evidence type="ECO:0000259" key="11">
    <source>
        <dbReference type="PROSITE" id="PS50929"/>
    </source>
</evidence>
<dbReference type="InterPro" id="IPR039421">
    <property type="entry name" value="Type_1_exporter"/>
</dbReference>
<dbReference type="Proteomes" id="UP000318927">
    <property type="component" value="Chromosome"/>
</dbReference>
<evidence type="ECO:0000256" key="4">
    <source>
        <dbReference type="ARBA" id="ARBA00022692"/>
    </source>
</evidence>
<evidence type="ECO:0000256" key="3">
    <source>
        <dbReference type="ARBA" id="ARBA00022448"/>
    </source>
</evidence>
<evidence type="ECO:0000259" key="10">
    <source>
        <dbReference type="PROSITE" id="PS50893"/>
    </source>
</evidence>
<dbReference type="PANTHER" id="PTHR43394:SF1">
    <property type="entry name" value="ATP-BINDING CASSETTE SUB-FAMILY B MEMBER 10, MITOCHONDRIAL"/>
    <property type="match status" value="1"/>
</dbReference>
<dbReference type="GO" id="GO:0005886">
    <property type="term" value="C:plasma membrane"/>
    <property type="evidence" value="ECO:0007669"/>
    <property type="project" value="UniProtKB-SubCell"/>
</dbReference>
<name>A0A5B8JCF7_9MOLU</name>
<evidence type="ECO:0000256" key="2">
    <source>
        <dbReference type="ARBA" id="ARBA00005417"/>
    </source>
</evidence>
<dbReference type="GO" id="GO:0015421">
    <property type="term" value="F:ABC-type oligopeptide transporter activity"/>
    <property type="evidence" value="ECO:0007669"/>
    <property type="project" value="TreeGrafter"/>
</dbReference>
<keyword evidence="7 9" id="KW-1133">Transmembrane helix</keyword>
<dbReference type="InterPro" id="IPR003593">
    <property type="entry name" value="AAA+_ATPase"/>
</dbReference>
<dbReference type="AlphaFoldDB" id="A0A5B8JCF7"/>
<evidence type="ECO:0000313" key="13">
    <source>
        <dbReference type="Proteomes" id="UP000318927"/>
    </source>
</evidence>
<dbReference type="EMBL" id="CP042295">
    <property type="protein sequence ID" value="QDY86973.1"/>
    <property type="molecule type" value="Genomic_DNA"/>
</dbReference>
<keyword evidence="6 12" id="KW-0067">ATP-binding</keyword>
<evidence type="ECO:0000313" key="12">
    <source>
        <dbReference type="EMBL" id="QDY86973.1"/>
    </source>
</evidence>
<dbReference type="OrthoDB" id="383768at2"/>
<dbReference type="FunFam" id="3.40.50.300:FF:000287">
    <property type="entry name" value="Multidrug ABC transporter ATP-binding protein"/>
    <property type="match status" value="1"/>
</dbReference>
<dbReference type="InterPro" id="IPR036640">
    <property type="entry name" value="ABC1_TM_sf"/>
</dbReference>
<evidence type="ECO:0000256" key="7">
    <source>
        <dbReference type="ARBA" id="ARBA00022989"/>
    </source>
</evidence>
<protein>
    <submittedName>
        <fullName evidence="12">ABC transporter ATP-binding protein</fullName>
    </submittedName>
</protein>
<dbReference type="InterPro" id="IPR011527">
    <property type="entry name" value="ABC1_TM_dom"/>
</dbReference>